<dbReference type="SUPFAM" id="SSF69593">
    <property type="entry name" value="Glycerol-3-phosphate (1)-acyltransferase"/>
    <property type="match status" value="1"/>
</dbReference>
<accession>A0A9X4IDI2</accession>
<evidence type="ECO:0000256" key="5">
    <source>
        <dbReference type="ARBA" id="ARBA00023315"/>
    </source>
</evidence>
<evidence type="ECO:0000256" key="3">
    <source>
        <dbReference type="ARBA" id="ARBA00022679"/>
    </source>
</evidence>
<evidence type="ECO:0000256" key="4">
    <source>
        <dbReference type="ARBA" id="ARBA00023098"/>
    </source>
</evidence>
<evidence type="ECO:0000259" key="7">
    <source>
        <dbReference type="SMART" id="SM00563"/>
    </source>
</evidence>
<dbReference type="RefSeq" id="WP_274584491.1">
    <property type="nucleotide sequence ID" value="NZ_CP145811.1"/>
</dbReference>
<dbReference type="EMBL" id="CP146598">
    <property type="protein sequence ID" value="WWY03628.1"/>
    <property type="molecule type" value="Genomic_DNA"/>
</dbReference>
<evidence type="ECO:0000256" key="2">
    <source>
        <dbReference type="ARBA" id="ARBA00022516"/>
    </source>
</evidence>
<dbReference type="SMART" id="SM00563">
    <property type="entry name" value="PlsC"/>
    <property type="match status" value="1"/>
</dbReference>
<reference evidence="8" key="1">
    <citation type="submission" date="2022-10" db="EMBL/GenBank/DDBJ databases">
        <authorList>
            <person name="Boutroux M."/>
        </authorList>
    </citation>
    <scope>NUCLEOTIDE SEQUENCE</scope>
    <source>
        <strain evidence="8">51.81</strain>
    </source>
</reference>
<dbReference type="CDD" id="cd07989">
    <property type="entry name" value="LPLAT_AGPAT-like"/>
    <property type="match status" value="1"/>
</dbReference>
<dbReference type="GO" id="GO:0003841">
    <property type="term" value="F:1-acylglycerol-3-phosphate O-acyltransferase activity"/>
    <property type="evidence" value="ECO:0007669"/>
    <property type="project" value="TreeGrafter"/>
</dbReference>
<keyword evidence="6" id="KW-0472">Membrane</keyword>
<keyword evidence="6" id="KW-1133">Transmembrane helix</keyword>
<dbReference type="Pfam" id="PF01553">
    <property type="entry name" value="Acyltransferase"/>
    <property type="match status" value="1"/>
</dbReference>
<organism evidence="8">
    <name type="scientific">Neisseria leonii</name>
    <dbReference type="NCBI Taxonomy" id="2995413"/>
    <lineage>
        <taxon>Bacteria</taxon>
        <taxon>Pseudomonadati</taxon>
        <taxon>Pseudomonadota</taxon>
        <taxon>Betaproteobacteria</taxon>
        <taxon>Neisseriales</taxon>
        <taxon>Neisseriaceae</taxon>
        <taxon>Neisseria</taxon>
    </lineage>
</organism>
<sequence>MTRLRLFFRLLRIAACLIYGTAEMFFLFPFYTPPRKLRAIQIWSRRVLAACGITLNVYGRVPEPRGQLLVCNHISWLDIMAVNAVLPNRFVAKDDVARWPLIGYLATQAQTVYVARSKDSGNSAKVRAVTDALAGGATVTLFPEGTSSEGRTILPFKSSFFQAALDSGTPVVPVLCRYPNPDGSPNPAAAYCGDTSLWQSIKTICSQHGMRAELHFLPPVPPAGGRREYAQAVRALLSAEQQALGGSPAE</sequence>
<dbReference type="GO" id="GO:0006654">
    <property type="term" value="P:phosphatidic acid biosynthetic process"/>
    <property type="evidence" value="ECO:0007669"/>
    <property type="project" value="TreeGrafter"/>
</dbReference>
<dbReference type="PANTHER" id="PTHR10434:SF64">
    <property type="entry name" value="1-ACYL-SN-GLYCEROL-3-PHOSPHATE ACYLTRANSFERASE-RELATED"/>
    <property type="match status" value="1"/>
</dbReference>
<feature type="domain" description="Phospholipid/glycerol acyltransferase" evidence="7">
    <location>
        <begin position="67"/>
        <end position="179"/>
    </location>
</feature>
<comment type="pathway">
    <text evidence="1">Lipid metabolism.</text>
</comment>
<proteinExistence type="predicted"/>
<evidence type="ECO:0000313" key="8">
    <source>
        <dbReference type="EMBL" id="MDD9327237.1"/>
    </source>
</evidence>
<dbReference type="Proteomes" id="UP001149607">
    <property type="component" value="Chromosome"/>
</dbReference>
<name>A0A9X4IDI2_9NEIS</name>
<keyword evidence="3" id="KW-0808">Transferase</keyword>
<gene>
    <name evidence="8" type="ORF">ORY91_000620</name>
    <name evidence="9" type="ORF">V9W64_02480</name>
</gene>
<keyword evidence="6" id="KW-0812">Transmembrane</keyword>
<keyword evidence="5 8" id="KW-0012">Acyltransferase</keyword>
<evidence type="ECO:0000313" key="9">
    <source>
        <dbReference type="EMBL" id="WWY03628.1"/>
    </source>
</evidence>
<keyword evidence="10" id="KW-1185">Reference proteome</keyword>
<evidence type="ECO:0000256" key="1">
    <source>
        <dbReference type="ARBA" id="ARBA00005189"/>
    </source>
</evidence>
<protein>
    <submittedName>
        <fullName evidence="8">1-acyl-sn-glycerol-3-phosphate acyltransferase</fullName>
    </submittedName>
    <submittedName>
        <fullName evidence="9">Lysophospholipid acyltransferase family protein</fullName>
    </submittedName>
</protein>
<dbReference type="PANTHER" id="PTHR10434">
    <property type="entry name" value="1-ACYL-SN-GLYCEROL-3-PHOSPHATE ACYLTRANSFERASE"/>
    <property type="match status" value="1"/>
</dbReference>
<dbReference type="InterPro" id="IPR002123">
    <property type="entry name" value="Plipid/glycerol_acylTrfase"/>
</dbReference>
<evidence type="ECO:0000256" key="6">
    <source>
        <dbReference type="SAM" id="Phobius"/>
    </source>
</evidence>
<keyword evidence="4" id="KW-0443">Lipid metabolism</keyword>
<feature type="transmembrane region" description="Helical" evidence="6">
    <location>
        <begin position="6"/>
        <end position="28"/>
    </location>
</feature>
<reference evidence="9" key="2">
    <citation type="submission" date="2024-02" db="EMBL/GenBank/DDBJ databases">
        <title>Neisseria leonii sp. nov.</title>
        <authorList>
            <person name="Boutroux M."/>
            <person name="Favre-Rochex S."/>
            <person name="Gorgette O."/>
            <person name="Touak G."/>
            <person name="Muhle E."/>
            <person name="Chesneau O."/>
            <person name="Clermont D."/>
            <person name="Rahi P."/>
        </authorList>
    </citation>
    <scope>NUCLEOTIDE SEQUENCE</scope>
    <source>
        <strain evidence="9">51.81</strain>
    </source>
</reference>
<dbReference type="AlphaFoldDB" id="A0A9X4IDI2"/>
<keyword evidence="2" id="KW-0444">Lipid biosynthesis</keyword>
<dbReference type="EMBL" id="JAPQFL010000001">
    <property type="protein sequence ID" value="MDD9327237.1"/>
    <property type="molecule type" value="Genomic_DNA"/>
</dbReference>
<evidence type="ECO:0000313" key="10">
    <source>
        <dbReference type="Proteomes" id="UP001149607"/>
    </source>
</evidence>